<comment type="caution">
    <text evidence="1">The sequence shown here is derived from an EMBL/GenBank/DDBJ whole genome shotgun (WGS) entry which is preliminary data.</text>
</comment>
<evidence type="ECO:0000313" key="2">
    <source>
        <dbReference type="Proteomes" id="UP000037460"/>
    </source>
</evidence>
<gene>
    <name evidence="1" type="ORF">Ctob_006063</name>
</gene>
<name>A0A0M0JD52_9EUKA</name>
<dbReference type="OrthoDB" id="565040at2759"/>
<dbReference type="Proteomes" id="UP000037460">
    <property type="component" value="Unassembled WGS sequence"/>
</dbReference>
<sequence>MSAAKRVTILGFGSLLSERSTKTTFPDATNFRLVVVNGYRRSFAHPAAIFFKRGIADLEKLRCASLSAEECEGASFIGTAFEATDIGMDAFREREEEFRLEFIPYLEYHPEVMSTLPPPELAERYGG</sequence>
<protein>
    <submittedName>
        <fullName evidence="1">Uncharacterized protein</fullName>
    </submittedName>
</protein>
<keyword evidence="2" id="KW-1185">Reference proteome</keyword>
<organism evidence="1 2">
    <name type="scientific">Chrysochromulina tobinii</name>
    <dbReference type="NCBI Taxonomy" id="1460289"/>
    <lineage>
        <taxon>Eukaryota</taxon>
        <taxon>Haptista</taxon>
        <taxon>Haptophyta</taxon>
        <taxon>Prymnesiophyceae</taxon>
        <taxon>Prymnesiales</taxon>
        <taxon>Chrysochromulinaceae</taxon>
        <taxon>Chrysochromulina</taxon>
    </lineage>
</organism>
<dbReference type="PANTHER" id="PTHR35748">
    <property type="entry name" value="OS05G0358400 PROTEIN"/>
    <property type="match status" value="1"/>
</dbReference>
<accession>A0A0M0JD52</accession>
<dbReference type="PANTHER" id="PTHR35748:SF1">
    <property type="entry name" value="OS05G0358400 PROTEIN"/>
    <property type="match status" value="1"/>
</dbReference>
<reference evidence="2" key="1">
    <citation type="journal article" date="2015" name="PLoS Genet.">
        <title>Genome Sequence and Transcriptome Analyses of Chrysochromulina tobin: Metabolic Tools for Enhanced Algal Fitness in the Prominent Order Prymnesiales (Haptophyceae).</title>
        <authorList>
            <person name="Hovde B.T."/>
            <person name="Deodato C.R."/>
            <person name="Hunsperger H.M."/>
            <person name="Ryken S.A."/>
            <person name="Yost W."/>
            <person name="Jha R.K."/>
            <person name="Patterson J."/>
            <person name="Monnat R.J. Jr."/>
            <person name="Barlow S.B."/>
            <person name="Starkenburg S.R."/>
            <person name="Cattolico R.A."/>
        </authorList>
    </citation>
    <scope>NUCLEOTIDE SEQUENCE</scope>
    <source>
        <strain evidence="2">CCMP291</strain>
    </source>
</reference>
<evidence type="ECO:0000313" key="1">
    <source>
        <dbReference type="EMBL" id="KOO24420.1"/>
    </source>
</evidence>
<proteinExistence type="predicted"/>
<dbReference type="AlphaFoldDB" id="A0A0M0JD52"/>
<dbReference type="EMBL" id="JWZX01003095">
    <property type="protein sequence ID" value="KOO24420.1"/>
    <property type="molecule type" value="Genomic_DNA"/>
</dbReference>